<dbReference type="InterPro" id="IPR017459">
    <property type="entry name" value="Glycosyl_Trfase_fam3_N_dom"/>
</dbReference>
<evidence type="ECO:0000313" key="5">
    <source>
        <dbReference type="Proteomes" id="UP000279470"/>
    </source>
</evidence>
<sequence length="186" mass="21788">MIIKDFIQQLMQSKELCYKDVKKCSNSFLKGGATPAQISSFFTAMINKKFTRKEFQGLIDGINLKIETTDKTKYDFYIYSFIQNNLSIALCLILSEFQNHICAKFKNLYLENIDVLQSNKDIDKHELSEKYNLFLSLSDYNKILKNILFLRSEIGFNHLLDLFELSISSVYFKHSLTILDDERFLN</sequence>
<name>A0A3R9XLA5_9RICK</name>
<dbReference type="InterPro" id="IPR036320">
    <property type="entry name" value="Glycosyl_Trfase_fam3_N_dom_sf"/>
</dbReference>
<dbReference type="AlphaFoldDB" id="A0A3R9XLA5"/>
<dbReference type="Pfam" id="PF02885">
    <property type="entry name" value="Glycos_trans_3N"/>
    <property type="match status" value="1"/>
</dbReference>
<keyword evidence="2" id="KW-0808">Transferase</keyword>
<dbReference type="RefSeq" id="WP_126044970.1">
    <property type="nucleotide sequence ID" value="NZ_RXFM01000064.1"/>
</dbReference>
<evidence type="ECO:0000259" key="3">
    <source>
        <dbReference type="Pfam" id="PF02885"/>
    </source>
</evidence>
<keyword evidence="1" id="KW-0328">Glycosyltransferase</keyword>
<dbReference type="SUPFAM" id="SSF47648">
    <property type="entry name" value="Nucleoside phosphorylase/phosphoribosyltransferase N-terminal domain"/>
    <property type="match status" value="1"/>
</dbReference>
<feature type="domain" description="Glycosyl transferase family 3 N-terminal" evidence="3">
    <location>
        <begin position="4"/>
        <end position="60"/>
    </location>
</feature>
<keyword evidence="5" id="KW-1185">Reference proteome</keyword>
<organism evidence="4 5">
    <name type="scientific">Candidatus Aquarickettsia rohweri</name>
    <dbReference type="NCBI Taxonomy" id="2602574"/>
    <lineage>
        <taxon>Bacteria</taxon>
        <taxon>Pseudomonadati</taxon>
        <taxon>Pseudomonadota</taxon>
        <taxon>Alphaproteobacteria</taxon>
        <taxon>Rickettsiales</taxon>
        <taxon>Candidatus Midichloriaceae</taxon>
        <taxon>Candidatus Aquarickettsia</taxon>
    </lineage>
</organism>
<comment type="caution">
    <text evidence="4">The sequence shown here is derived from an EMBL/GenBank/DDBJ whole genome shotgun (WGS) entry which is preliminary data.</text>
</comment>
<gene>
    <name evidence="4" type="ORF">EIC27_04725</name>
</gene>
<dbReference type="GO" id="GO:0016757">
    <property type="term" value="F:glycosyltransferase activity"/>
    <property type="evidence" value="ECO:0007669"/>
    <property type="project" value="UniProtKB-KW"/>
</dbReference>
<dbReference type="Gene3D" id="1.20.970.10">
    <property type="entry name" value="Transferase, Pyrimidine Nucleoside Phosphorylase, Chain C"/>
    <property type="match status" value="1"/>
</dbReference>
<proteinExistence type="predicted"/>
<accession>A0A3R9XLA5</accession>
<evidence type="ECO:0000256" key="1">
    <source>
        <dbReference type="ARBA" id="ARBA00022676"/>
    </source>
</evidence>
<dbReference type="Proteomes" id="UP000279470">
    <property type="component" value="Unassembled WGS sequence"/>
</dbReference>
<reference evidence="5" key="1">
    <citation type="submission" date="2018-11" db="EMBL/GenBank/DDBJ databases">
        <title>Phylogenetic, genomic, and biogeographic characterization of a novel and ubiquitous marine invertebrate-associated Rickettsiales parasite, Candidatus Marinoinvertebrata rohwerii, gen. nov., sp. nov.</title>
        <authorList>
            <person name="Klinges J.G."/>
            <person name="Rosales S.M."/>
            <person name="Mcminds R."/>
            <person name="Shaver E.C."/>
            <person name="Shantz A."/>
            <person name="Peters E.C."/>
            <person name="Burkepile D.E."/>
            <person name="Silliman B.R."/>
            <person name="Vega Thurber R.L."/>
        </authorList>
    </citation>
    <scope>NUCLEOTIDE SEQUENCE [LARGE SCALE GENOMIC DNA]</scope>
    <source>
        <strain evidence="5">a_cerv_44</strain>
    </source>
</reference>
<protein>
    <recommendedName>
        <fullName evidence="3">Glycosyl transferase family 3 N-terminal domain-containing protein</fullName>
    </recommendedName>
</protein>
<evidence type="ECO:0000256" key="2">
    <source>
        <dbReference type="ARBA" id="ARBA00022679"/>
    </source>
</evidence>
<evidence type="ECO:0000313" key="4">
    <source>
        <dbReference type="EMBL" id="RST64423.1"/>
    </source>
</evidence>
<dbReference type="EMBL" id="RXFM01000064">
    <property type="protein sequence ID" value="RST64423.1"/>
    <property type="molecule type" value="Genomic_DNA"/>
</dbReference>